<dbReference type="GO" id="GO:0051287">
    <property type="term" value="F:NAD binding"/>
    <property type="evidence" value="ECO:0007669"/>
    <property type="project" value="InterPro"/>
</dbReference>
<protein>
    <submittedName>
        <fullName evidence="12">Uncharacterized protein</fullName>
    </submittedName>
</protein>
<name>A0A8S1ZGQ2_ARAAE</name>
<dbReference type="EMBL" id="LR999451">
    <property type="protein sequence ID" value="CAE5957780.1"/>
    <property type="molecule type" value="Genomic_DNA"/>
</dbReference>
<evidence type="ECO:0000256" key="4">
    <source>
        <dbReference type="ARBA" id="ARBA00023016"/>
    </source>
</evidence>
<feature type="domain" description="3-hydroxyisobutyrate dehydrogenase-like NAD-binding" evidence="11">
    <location>
        <begin position="490"/>
        <end position="609"/>
    </location>
</feature>
<dbReference type="GO" id="GO:0009507">
    <property type="term" value="C:chloroplast"/>
    <property type="evidence" value="ECO:0007669"/>
    <property type="project" value="TreeGrafter"/>
</dbReference>
<dbReference type="InterPro" id="IPR051265">
    <property type="entry name" value="HIBADH-related_NP60_sf"/>
</dbReference>
<dbReference type="PANTHER" id="PTHR43580">
    <property type="entry name" value="OXIDOREDUCTASE GLYR1-RELATED"/>
    <property type="match status" value="1"/>
</dbReference>
<evidence type="ECO:0000313" key="13">
    <source>
        <dbReference type="Proteomes" id="UP000682877"/>
    </source>
</evidence>
<dbReference type="PANTHER" id="PTHR43580:SF2">
    <property type="entry name" value="CYTOKINE-LIKE NUCLEAR FACTOR N-PAC"/>
    <property type="match status" value="1"/>
</dbReference>
<evidence type="ECO:0000256" key="3">
    <source>
        <dbReference type="ARBA" id="ARBA00023002"/>
    </source>
</evidence>
<accession>A0A8S1ZGQ2</accession>
<keyword evidence="13" id="KW-1185">Reference proteome</keyword>
<sequence length="617" mass="67834">MYSFVILSLLTLALLLLVSAIFFLLKASRSRAALYRQKLLSESETKLEPESSLSEISDETQYQTHENDPTHLTNSRLYELLLSDKKEDSDWEGDHEKKKKKKKKRGKKKKSDLRGDESGGEKQLGEGDGVVLNPRTDSISISENKPEFVCLYPFTSTSSATQRKIKQQYDQLVKCNNAKGLTLAQVGEFANCLIEAKNELQHKSEVIKRKFSITKALLFKADRSSFDRLRQQIYKLEMEQKRVEEDALVYNWLQQQLKLSPAYKKVLEISASMELKNKSGIELDNPDDEFSDISFEELLEQEKKDSFWVYSSLQSTTPSTKDELGTVSIGFLGMGIMGSPMAQNLIKAGCDVTVWNRTKSKCDPLVGLGAKYKSSPEEVTATCDLTFAMLADPESAIDVACGKNGAVFGISSGKGYVDVSTVDAASSILISKQIKDTGALFLEAPVSGSKKPAEDGQLIFLTAGDKPLYEKAAPFLDIMGKSRFYLGEVGNGAAMKLVVNMIMGSMMASFAEGILLSQKVGLDPNVLVEVVSQGAINAPMYSLKGPSMIKSVYPTAFPLKHQQKDMRLALGLAESVSQSTPIAAAANELYKVAKSYGLSDEDFSAVIEALKAAKSRD</sequence>
<dbReference type="Pfam" id="PF03446">
    <property type="entry name" value="NAD_binding_2"/>
    <property type="match status" value="1"/>
</dbReference>
<keyword evidence="5" id="KW-0520">NAD</keyword>
<dbReference type="InterPro" id="IPR008927">
    <property type="entry name" value="6-PGluconate_DH-like_C_sf"/>
</dbReference>
<evidence type="ECO:0000256" key="2">
    <source>
        <dbReference type="ARBA" id="ARBA00022857"/>
    </source>
</evidence>
<comment type="function">
    <text evidence="8">Catalyzes the NADPH-dependent reduction of glyoxylate to glycolate as well as succinic semialdehyde (SSA) to gamma-hydroxybutyrate in vitro. May function in redox homeostasis and play a role in oxidative stress tolerance by detoxifying glyoxylate and SSA generated in glycolate metabolism and GABA metabolism, respectively.</text>
</comment>
<evidence type="ECO:0000259" key="10">
    <source>
        <dbReference type="Pfam" id="PF03446"/>
    </source>
</evidence>
<comment type="catalytic activity">
    <reaction evidence="7">
        <text>glycolate + NADP(+) = glyoxylate + NADPH + H(+)</text>
        <dbReference type="Rhea" id="RHEA:10992"/>
        <dbReference type="ChEBI" id="CHEBI:15378"/>
        <dbReference type="ChEBI" id="CHEBI:29805"/>
        <dbReference type="ChEBI" id="CHEBI:36655"/>
        <dbReference type="ChEBI" id="CHEBI:57783"/>
        <dbReference type="ChEBI" id="CHEBI:58349"/>
        <dbReference type="EC" id="1.1.1.79"/>
    </reaction>
</comment>
<keyword evidence="2" id="KW-0521">NADP</keyword>
<dbReference type="GO" id="GO:0030267">
    <property type="term" value="F:glyoxylate reductase (NADPH) activity"/>
    <property type="evidence" value="ECO:0007669"/>
    <property type="project" value="UniProtKB-EC"/>
</dbReference>
<dbReference type="Gene3D" id="3.40.50.720">
    <property type="entry name" value="NAD(P)-binding Rossmann-like Domain"/>
    <property type="match status" value="1"/>
</dbReference>
<dbReference type="GO" id="GO:0050661">
    <property type="term" value="F:NADP binding"/>
    <property type="evidence" value="ECO:0007669"/>
    <property type="project" value="InterPro"/>
</dbReference>
<comment type="catalytic activity">
    <reaction evidence="6">
        <text>4-hydroxybutanoate + NADP(+) = succinate semialdehyde + NADPH + H(+)</text>
        <dbReference type="Rhea" id="RHEA:26381"/>
        <dbReference type="ChEBI" id="CHEBI:15378"/>
        <dbReference type="ChEBI" id="CHEBI:16724"/>
        <dbReference type="ChEBI" id="CHEBI:57706"/>
        <dbReference type="ChEBI" id="CHEBI:57783"/>
        <dbReference type="ChEBI" id="CHEBI:58349"/>
        <dbReference type="EC" id="1.1.1.n11"/>
    </reaction>
</comment>
<dbReference type="InterPro" id="IPR036291">
    <property type="entry name" value="NAD(P)-bd_dom_sf"/>
</dbReference>
<evidence type="ECO:0000256" key="6">
    <source>
        <dbReference type="ARBA" id="ARBA00052582"/>
    </source>
</evidence>
<evidence type="ECO:0000256" key="1">
    <source>
        <dbReference type="ARBA" id="ARBA00007598"/>
    </source>
</evidence>
<dbReference type="InterPro" id="IPR029154">
    <property type="entry name" value="HIBADH-like_NADP-bd"/>
</dbReference>
<keyword evidence="4" id="KW-0346">Stress response</keyword>
<feature type="domain" description="6-phosphogluconate dehydrogenase NADP-binding" evidence="10">
    <location>
        <begin position="328"/>
        <end position="487"/>
    </location>
</feature>
<evidence type="ECO:0000256" key="7">
    <source>
        <dbReference type="ARBA" id="ARBA00052769"/>
    </source>
</evidence>
<feature type="region of interest" description="Disordered" evidence="9">
    <location>
        <begin position="89"/>
        <end position="135"/>
    </location>
</feature>
<gene>
    <name evidence="12" type="ORF">AARE701A_LOCUS1451</name>
</gene>
<dbReference type="AlphaFoldDB" id="A0A8S1ZGQ2"/>
<evidence type="ECO:0000259" key="11">
    <source>
        <dbReference type="Pfam" id="PF14833"/>
    </source>
</evidence>
<feature type="compositionally biased region" description="Polar residues" evidence="9">
    <location>
        <begin position="51"/>
        <end position="70"/>
    </location>
</feature>
<dbReference type="Proteomes" id="UP000682877">
    <property type="component" value="Chromosome 1"/>
</dbReference>
<organism evidence="12 13">
    <name type="scientific">Arabidopsis arenosa</name>
    <name type="common">Sand rock-cress</name>
    <name type="synonym">Cardaminopsis arenosa</name>
    <dbReference type="NCBI Taxonomy" id="38785"/>
    <lineage>
        <taxon>Eukaryota</taxon>
        <taxon>Viridiplantae</taxon>
        <taxon>Streptophyta</taxon>
        <taxon>Embryophyta</taxon>
        <taxon>Tracheophyta</taxon>
        <taxon>Spermatophyta</taxon>
        <taxon>Magnoliopsida</taxon>
        <taxon>eudicotyledons</taxon>
        <taxon>Gunneridae</taxon>
        <taxon>Pentapetalae</taxon>
        <taxon>rosids</taxon>
        <taxon>malvids</taxon>
        <taxon>Brassicales</taxon>
        <taxon>Brassicaceae</taxon>
        <taxon>Camelineae</taxon>
        <taxon>Arabidopsis</taxon>
    </lineage>
</organism>
<evidence type="ECO:0000256" key="9">
    <source>
        <dbReference type="SAM" id="MobiDB-lite"/>
    </source>
</evidence>
<dbReference type="Pfam" id="PF14833">
    <property type="entry name" value="NAD_binding_11"/>
    <property type="match status" value="1"/>
</dbReference>
<dbReference type="InterPro" id="IPR006115">
    <property type="entry name" value="6PGDH_NADP-bd"/>
</dbReference>
<comment type="similarity">
    <text evidence="1">Belongs to the HIBADH-related family. NP60 subfamily.</text>
</comment>
<reference evidence="12" key="1">
    <citation type="submission" date="2021-01" db="EMBL/GenBank/DDBJ databases">
        <authorList>
            <person name="Bezrukov I."/>
        </authorList>
    </citation>
    <scope>NUCLEOTIDE SEQUENCE</scope>
</reference>
<evidence type="ECO:0000256" key="8">
    <source>
        <dbReference type="ARBA" id="ARBA00056683"/>
    </source>
</evidence>
<feature type="region of interest" description="Disordered" evidence="9">
    <location>
        <begin position="46"/>
        <end position="70"/>
    </location>
</feature>
<keyword evidence="3" id="KW-0560">Oxidoreductase</keyword>
<evidence type="ECO:0000313" key="12">
    <source>
        <dbReference type="EMBL" id="CAE5957780.1"/>
    </source>
</evidence>
<feature type="compositionally biased region" description="Basic and acidic residues" evidence="9">
    <location>
        <begin position="112"/>
        <end position="125"/>
    </location>
</feature>
<proteinExistence type="inferred from homology"/>
<evidence type="ECO:0000256" key="5">
    <source>
        <dbReference type="ARBA" id="ARBA00023027"/>
    </source>
</evidence>
<dbReference type="SUPFAM" id="SSF48179">
    <property type="entry name" value="6-phosphogluconate dehydrogenase C-terminal domain-like"/>
    <property type="match status" value="1"/>
</dbReference>
<feature type="compositionally biased region" description="Basic residues" evidence="9">
    <location>
        <begin position="97"/>
        <end position="111"/>
    </location>
</feature>
<dbReference type="FunFam" id="3.40.50.720:FF:000058">
    <property type="entry name" value="Putative oxidoreductase GLYR1 homolog"/>
    <property type="match status" value="1"/>
</dbReference>
<dbReference type="FunFam" id="1.10.1040.10:FF:000016">
    <property type="entry name" value="Glyoxylate/succinic semialdehyde reductase 2"/>
    <property type="match status" value="1"/>
</dbReference>
<dbReference type="InterPro" id="IPR013328">
    <property type="entry name" value="6PGD_dom2"/>
</dbReference>
<dbReference type="Gene3D" id="1.10.1040.10">
    <property type="entry name" value="N-(1-d-carboxylethyl)-l-norvaline Dehydrogenase, domain 2"/>
    <property type="match status" value="1"/>
</dbReference>
<dbReference type="SUPFAM" id="SSF51735">
    <property type="entry name" value="NAD(P)-binding Rossmann-fold domains"/>
    <property type="match status" value="1"/>
</dbReference>